<dbReference type="GO" id="GO:0005524">
    <property type="term" value="F:ATP binding"/>
    <property type="evidence" value="ECO:0007669"/>
    <property type="project" value="UniProtKB-UniRule"/>
</dbReference>
<feature type="compositionally biased region" description="Basic and acidic residues" evidence="11">
    <location>
        <begin position="32"/>
        <end position="41"/>
    </location>
</feature>
<keyword evidence="2 10" id="KW-0547">Nucleotide-binding</keyword>
<accession>A0A6J4HWF2</accession>
<dbReference type="EC" id="5.6.2.4" evidence="8"/>
<dbReference type="GO" id="GO:0043138">
    <property type="term" value="F:3'-5' DNA helicase activity"/>
    <property type="evidence" value="ECO:0007669"/>
    <property type="project" value="UniProtKB-EC"/>
</dbReference>
<dbReference type="EMBL" id="CADCSY010000062">
    <property type="protein sequence ID" value="CAA9234852.1"/>
    <property type="molecule type" value="Genomic_DNA"/>
</dbReference>
<proteinExistence type="inferred from homology"/>
<dbReference type="PANTHER" id="PTHR11070:SF59">
    <property type="entry name" value="DNA 3'-5' HELICASE"/>
    <property type="match status" value="1"/>
</dbReference>
<dbReference type="Gene3D" id="1.10.150.80">
    <property type="entry name" value="HRDC domain"/>
    <property type="match status" value="1"/>
</dbReference>
<dbReference type="GO" id="GO:0005829">
    <property type="term" value="C:cytosol"/>
    <property type="evidence" value="ECO:0007669"/>
    <property type="project" value="TreeGrafter"/>
</dbReference>
<dbReference type="GO" id="GO:0000725">
    <property type="term" value="P:recombinational repair"/>
    <property type="evidence" value="ECO:0007669"/>
    <property type="project" value="TreeGrafter"/>
</dbReference>
<comment type="catalytic activity">
    <reaction evidence="7">
        <text>Couples ATP hydrolysis with the unwinding of duplex DNA by translocating in the 3'-5' direction.</text>
        <dbReference type="EC" id="5.6.2.4"/>
    </reaction>
</comment>
<dbReference type="Gene3D" id="3.40.50.300">
    <property type="entry name" value="P-loop containing nucleotide triphosphate hydrolases"/>
    <property type="match status" value="2"/>
</dbReference>
<evidence type="ECO:0000259" key="14">
    <source>
        <dbReference type="PROSITE" id="PS51217"/>
    </source>
</evidence>
<organism evidence="15">
    <name type="scientific">uncultured Acidimicrobiales bacterium</name>
    <dbReference type="NCBI Taxonomy" id="310071"/>
    <lineage>
        <taxon>Bacteria</taxon>
        <taxon>Bacillati</taxon>
        <taxon>Actinomycetota</taxon>
        <taxon>Acidimicrobiia</taxon>
        <taxon>Acidimicrobiales</taxon>
        <taxon>environmental samples</taxon>
    </lineage>
</organism>
<comment type="similarity">
    <text evidence="1">Belongs to the helicase family. UvrD subfamily.</text>
</comment>
<dbReference type="Pfam" id="PF00580">
    <property type="entry name" value="UvrD-helicase"/>
    <property type="match status" value="1"/>
</dbReference>
<evidence type="ECO:0000256" key="1">
    <source>
        <dbReference type="ARBA" id="ARBA00009922"/>
    </source>
</evidence>
<evidence type="ECO:0000259" key="12">
    <source>
        <dbReference type="PROSITE" id="PS50967"/>
    </source>
</evidence>
<evidence type="ECO:0000256" key="9">
    <source>
        <dbReference type="ARBA" id="ARBA00048988"/>
    </source>
</evidence>
<keyword evidence="6" id="KW-0413">Isomerase</keyword>
<feature type="domain" description="HRDC" evidence="12">
    <location>
        <begin position="1012"/>
        <end position="1086"/>
    </location>
</feature>
<dbReference type="InterPro" id="IPR013986">
    <property type="entry name" value="DExx_box_DNA_helicase_dom_sf"/>
</dbReference>
<keyword evidence="3 10" id="KW-0378">Hydrolase</keyword>
<dbReference type="InterPro" id="IPR014017">
    <property type="entry name" value="DNA_helicase_UvrD-like_C"/>
</dbReference>
<dbReference type="GO" id="GO:0033202">
    <property type="term" value="C:DNA helicase complex"/>
    <property type="evidence" value="ECO:0007669"/>
    <property type="project" value="TreeGrafter"/>
</dbReference>
<reference evidence="15" key="1">
    <citation type="submission" date="2020-02" db="EMBL/GenBank/DDBJ databases">
        <authorList>
            <person name="Meier V. D."/>
        </authorList>
    </citation>
    <scope>NUCLEOTIDE SEQUENCE</scope>
    <source>
        <strain evidence="15">AVDCRST_MAG20</strain>
    </source>
</reference>
<keyword evidence="4 10" id="KW-0347">Helicase</keyword>
<evidence type="ECO:0000256" key="2">
    <source>
        <dbReference type="ARBA" id="ARBA00022741"/>
    </source>
</evidence>
<sequence length="1086" mass="115078">MLRHRPLSRPAEAGRPRARPSPGVRRRPGLGGRDRQVEVRRAPLSPVVPSSREPDADGRAGAVGGTSVASGARPAGARSDRADPRSPRWPSSSGTLPGERLGQCDRAPPFEHRQGVRRAAGRCRRRPVRSEAMSAPGPLVLGRGVVISLGEAPPDPWSDAPRVVVDAAAVADPAAVVATLHDHWAARRPVVVELAVDPTGFRAPMSVTAEPWTLGATFEPWHDRLHFLVWANTYDARGGELTWWWARKAARLGATAAGPDQPGDCVLPDGRPVWVDGGPRGPLPAEAIAGLAVVHRESVDLGHLQVEAEPTGPTADLAPDQLAAVAHGAGPARVIAPAGSGKTRVLTERLRHLLSDRGYEREGVLAVAYNKRAQEEMLERTTDIRPRVQTLNALAFEILGLARGGRPRVLDEREVRSILEGLVPKGRPVANTDRLAPYLEALTAVRLGLRDPDEVEAARDDVPGFAGAFDPFRRRLTELGAVDFDEQVYGAVVALLTDGDLRRTLQAGCRHLLVDELQDLTPAHVLLLRLLALPELDVFGVGDDDQTIYSYAGADPGFLLDFGLLFPGGAEHPLEVNYRCPARVVEGARSLLSHNHRRVAKEMRPGPHAGVDPGSLSVHRHRHEAGAAELVDVVRGWQAGGAGPDDIAVLARVGSLLLAPQVALVEAGVAVEPALDTRVLERTGTRAALAYLRIACDPDHLSGADLVEIYRRPTRGLPSWITKWFDRCRSVDEVRAVAGRVDDAKVASKVERVADELDMVVAAARGGTTRQVLLAVRDRVGLGSAMDLLDVSKGGQTASQLDDLEALVQVAALHPDPSGFEPWLRGVLARTPSGEPGVTLATVHRVKGQEWGHVAVVGVTDGLVPHRLAEDEEEERRVLHVAITRGSRRVAVLADAERPSPFLPELEGTAPPRPPSEAHPRAAGGSKPAPEPRVKAGGGRAGKSGGSKAEKVLAVAWVEAAPGLVAVANGGISGAVRSADDDGVLLDVGGSALRIRPGEVVTVDGRPAVLVPPGTPALRAALGSWRSERYRADGVPSYVVATDKVLDAIALARPSSTTELLAISGIGQAKVDAYGEDILAIIAAGG</sequence>
<dbReference type="CDD" id="cd17932">
    <property type="entry name" value="DEXQc_UvrD"/>
    <property type="match status" value="1"/>
</dbReference>
<evidence type="ECO:0000256" key="8">
    <source>
        <dbReference type="ARBA" id="ARBA00034808"/>
    </source>
</evidence>
<dbReference type="GO" id="GO:0003677">
    <property type="term" value="F:DNA binding"/>
    <property type="evidence" value="ECO:0007669"/>
    <property type="project" value="InterPro"/>
</dbReference>
<dbReference type="PROSITE" id="PS51217">
    <property type="entry name" value="UVRD_HELICASE_CTER"/>
    <property type="match status" value="1"/>
</dbReference>
<evidence type="ECO:0000259" key="13">
    <source>
        <dbReference type="PROSITE" id="PS51198"/>
    </source>
</evidence>
<dbReference type="Pfam" id="PF00570">
    <property type="entry name" value="HRDC"/>
    <property type="match status" value="1"/>
</dbReference>
<dbReference type="SMART" id="SM00341">
    <property type="entry name" value="HRDC"/>
    <property type="match status" value="1"/>
</dbReference>
<dbReference type="SUPFAM" id="SSF47819">
    <property type="entry name" value="HRDC-like"/>
    <property type="match status" value="1"/>
</dbReference>
<dbReference type="InterPro" id="IPR000212">
    <property type="entry name" value="DNA_helicase_UvrD/REP"/>
</dbReference>
<evidence type="ECO:0000256" key="10">
    <source>
        <dbReference type="PROSITE-ProRule" id="PRU00560"/>
    </source>
</evidence>
<gene>
    <name evidence="15" type="ORF">AVDCRST_MAG20-1440</name>
</gene>
<dbReference type="PROSITE" id="PS51198">
    <property type="entry name" value="UVRD_HELICASE_ATP_BIND"/>
    <property type="match status" value="1"/>
</dbReference>
<feature type="compositionally biased region" description="Gly residues" evidence="11">
    <location>
        <begin position="936"/>
        <end position="945"/>
    </location>
</feature>
<dbReference type="AlphaFoldDB" id="A0A6J4HWF2"/>
<feature type="domain" description="UvrD-like helicase C-terminal" evidence="14">
    <location>
        <begin position="582"/>
        <end position="848"/>
    </location>
</feature>
<evidence type="ECO:0000256" key="5">
    <source>
        <dbReference type="ARBA" id="ARBA00022840"/>
    </source>
</evidence>
<dbReference type="Pfam" id="PF13361">
    <property type="entry name" value="UvrD_C"/>
    <property type="match status" value="1"/>
</dbReference>
<dbReference type="Gene3D" id="1.10.486.10">
    <property type="entry name" value="PCRA, domain 4"/>
    <property type="match status" value="1"/>
</dbReference>
<dbReference type="InterPro" id="IPR002121">
    <property type="entry name" value="HRDC_dom"/>
</dbReference>
<name>A0A6J4HWF2_9ACTN</name>
<dbReference type="InterPro" id="IPR014016">
    <property type="entry name" value="UvrD-like_ATP-bd"/>
</dbReference>
<feature type="region of interest" description="Disordered" evidence="11">
    <location>
        <begin position="900"/>
        <end position="946"/>
    </location>
</feature>
<protein>
    <recommendedName>
        <fullName evidence="8">DNA 3'-5' helicase</fullName>
        <ecNumber evidence="8">5.6.2.4</ecNumber>
    </recommendedName>
</protein>
<evidence type="ECO:0000256" key="4">
    <source>
        <dbReference type="ARBA" id="ARBA00022806"/>
    </source>
</evidence>
<dbReference type="InterPro" id="IPR027417">
    <property type="entry name" value="P-loop_NTPase"/>
</dbReference>
<dbReference type="InterPro" id="IPR044876">
    <property type="entry name" value="HRDC_dom_sf"/>
</dbReference>
<dbReference type="PANTHER" id="PTHR11070">
    <property type="entry name" value="UVRD / RECB / PCRA DNA HELICASE FAMILY MEMBER"/>
    <property type="match status" value="1"/>
</dbReference>
<comment type="catalytic activity">
    <reaction evidence="9">
        <text>ATP + H2O = ADP + phosphate + H(+)</text>
        <dbReference type="Rhea" id="RHEA:13065"/>
        <dbReference type="ChEBI" id="CHEBI:15377"/>
        <dbReference type="ChEBI" id="CHEBI:15378"/>
        <dbReference type="ChEBI" id="CHEBI:30616"/>
        <dbReference type="ChEBI" id="CHEBI:43474"/>
        <dbReference type="ChEBI" id="CHEBI:456216"/>
        <dbReference type="EC" id="5.6.2.4"/>
    </reaction>
</comment>
<evidence type="ECO:0000256" key="7">
    <source>
        <dbReference type="ARBA" id="ARBA00034617"/>
    </source>
</evidence>
<evidence type="ECO:0000256" key="11">
    <source>
        <dbReference type="SAM" id="MobiDB-lite"/>
    </source>
</evidence>
<dbReference type="PROSITE" id="PS50967">
    <property type="entry name" value="HRDC"/>
    <property type="match status" value="1"/>
</dbReference>
<evidence type="ECO:0000256" key="6">
    <source>
        <dbReference type="ARBA" id="ARBA00023235"/>
    </source>
</evidence>
<dbReference type="GO" id="GO:0016787">
    <property type="term" value="F:hydrolase activity"/>
    <property type="evidence" value="ECO:0007669"/>
    <property type="project" value="UniProtKB-UniRule"/>
</dbReference>
<evidence type="ECO:0000313" key="15">
    <source>
        <dbReference type="EMBL" id="CAA9234852.1"/>
    </source>
</evidence>
<feature type="domain" description="UvrD-like helicase ATP-binding" evidence="13">
    <location>
        <begin position="315"/>
        <end position="581"/>
    </location>
</feature>
<dbReference type="SUPFAM" id="SSF52540">
    <property type="entry name" value="P-loop containing nucleoside triphosphate hydrolases"/>
    <property type="match status" value="1"/>
</dbReference>
<feature type="binding site" evidence="10">
    <location>
        <begin position="336"/>
        <end position="343"/>
    </location>
    <ligand>
        <name>ATP</name>
        <dbReference type="ChEBI" id="CHEBI:30616"/>
    </ligand>
</feature>
<dbReference type="InterPro" id="IPR010997">
    <property type="entry name" value="HRDC-like_sf"/>
</dbReference>
<feature type="compositionally biased region" description="Basic residues" evidence="11">
    <location>
        <begin position="115"/>
        <end position="127"/>
    </location>
</feature>
<feature type="region of interest" description="Disordered" evidence="11">
    <location>
        <begin position="1"/>
        <end position="130"/>
    </location>
</feature>
<keyword evidence="5 10" id="KW-0067">ATP-binding</keyword>
<evidence type="ECO:0000256" key="3">
    <source>
        <dbReference type="ARBA" id="ARBA00022801"/>
    </source>
</evidence>
<dbReference type="Gene3D" id="1.10.10.160">
    <property type="match status" value="1"/>
</dbReference>